<protein>
    <submittedName>
        <fullName evidence="1">Uncharacterized protein</fullName>
    </submittedName>
</protein>
<accession>A0ACD1AEG1</accession>
<keyword evidence="2" id="KW-1185">Reference proteome</keyword>
<dbReference type="Proteomes" id="UP000594014">
    <property type="component" value="Chromosome"/>
</dbReference>
<proteinExistence type="predicted"/>
<gene>
    <name evidence="1" type="ORF">FRZ06_16635</name>
</gene>
<name>A0ACD1AEG1_9FIRM</name>
<dbReference type="EMBL" id="CP042469">
    <property type="protein sequence ID" value="QOX64857.1"/>
    <property type="molecule type" value="Genomic_DNA"/>
</dbReference>
<evidence type="ECO:0000313" key="1">
    <source>
        <dbReference type="EMBL" id="QOX64857.1"/>
    </source>
</evidence>
<organism evidence="1 2">
    <name type="scientific">Anoxybacterium hadale</name>
    <dbReference type="NCBI Taxonomy" id="3408580"/>
    <lineage>
        <taxon>Bacteria</taxon>
        <taxon>Bacillati</taxon>
        <taxon>Bacillota</taxon>
        <taxon>Clostridia</taxon>
        <taxon>Peptostreptococcales</taxon>
        <taxon>Anaerovoracaceae</taxon>
        <taxon>Anoxybacterium</taxon>
    </lineage>
</organism>
<reference evidence="1" key="1">
    <citation type="submission" date="2019-08" db="EMBL/GenBank/DDBJ databases">
        <title>Genome sequence of Clostridiales bacterium MT110.</title>
        <authorList>
            <person name="Cao J."/>
        </authorList>
    </citation>
    <scope>NUCLEOTIDE SEQUENCE</scope>
    <source>
        <strain evidence="1">MT110</strain>
    </source>
</reference>
<evidence type="ECO:0000313" key="2">
    <source>
        <dbReference type="Proteomes" id="UP000594014"/>
    </source>
</evidence>
<sequence>MELIMTVLRFLILLISCLGYIMLFRQVLSIHTKLSWIFTFSIITCILYFAGLAGVLFYAFSGVFVGGLGLFLFFLLTGRLRILINLKALNMLNIVYCIGFGMIFTSLINTQYIHYDNFSHWGLIVKYMLMTNEFPTAASALVDFKTYPLGSSVFLYYVCRAAGNSQGVMLVGQAMLIFACFYAMFGVIRDSKRFLLCSIMALCCSAMTFYNISIRINNLLVDFILPLLALSVVSTLFIYRQDFKRACIISAPVLALLVIVKNSGLFFAAICYVYLLCLAFQNKKYRRREHKAVALLIAVLTIAVSLSTFFAWSYHTETAFKGENTKHTMSVDNFNEVSSEKTPEIRAEIMQNFLNAVFTLDSLSTRGIVLFQLFALAAWSAAWLIYKRTWALLKVLFWVDMAIVLYYAGILAMFIFTMPTEEALILAGFERYASSIVIFLIGTLAIFGVHDAENTLHVQQGAKRNAMAFKSRLSKNAYETGTVILAAAAIIILLSEVNGMTSMKLSYSESLPGKVYHMVGDHWSEEDGKKYLFYASDTDSQVTNFYLQYAARYFLYAPNVDAIYEFDPDAFRNQLKKYDYFVILESDDNIAAFMKGYGKTDDVTGVYPVTDTFF</sequence>